<proteinExistence type="inferred from homology"/>
<dbReference type="InterPro" id="IPR000048">
    <property type="entry name" value="IQ_motif_EF-hand-BS"/>
</dbReference>
<evidence type="ECO:0000256" key="6">
    <source>
        <dbReference type="ARBA" id="ARBA00022846"/>
    </source>
</evidence>
<dbReference type="AlphaFoldDB" id="A0A5K3FBK8"/>
<comment type="subunit">
    <text evidence="11">Component of the nexin-dynein regulatory complex (N-DRC). Interacts with CFAP52.</text>
</comment>
<evidence type="ECO:0000256" key="5">
    <source>
        <dbReference type="ARBA" id="ARBA00022490"/>
    </source>
</evidence>
<dbReference type="WBParaSite" id="MCU_006121-RA">
    <property type="protein sequence ID" value="MCU_006121-RA"/>
    <property type="gene ID" value="MCU_006121"/>
</dbReference>
<evidence type="ECO:0000313" key="14">
    <source>
        <dbReference type="WBParaSite" id="MCU_006121-RB"/>
    </source>
</evidence>
<evidence type="ECO:0000256" key="11">
    <source>
        <dbReference type="ARBA" id="ARBA00046836"/>
    </source>
</evidence>
<feature type="coiled-coil region" evidence="12">
    <location>
        <begin position="118"/>
        <end position="145"/>
    </location>
</feature>
<evidence type="ECO:0000256" key="3">
    <source>
        <dbReference type="ARBA" id="ARBA00009071"/>
    </source>
</evidence>
<evidence type="ECO:0000256" key="1">
    <source>
        <dbReference type="ARBA" id="ARBA00003029"/>
    </source>
</evidence>
<evidence type="ECO:0000256" key="4">
    <source>
        <dbReference type="ARBA" id="ARBA00021752"/>
    </source>
</evidence>
<dbReference type="PROSITE" id="PS50096">
    <property type="entry name" value="IQ"/>
    <property type="match status" value="1"/>
</dbReference>
<dbReference type="InterPro" id="IPR042815">
    <property type="entry name" value="DRC10"/>
</dbReference>
<organism evidence="13">
    <name type="scientific">Mesocestoides corti</name>
    <name type="common">Flatworm</name>
    <dbReference type="NCBI Taxonomy" id="53468"/>
    <lineage>
        <taxon>Eukaryota</taxon>
        <taxon>Metazoa</taxon>
        <taxon>Spiralia</taxon>
        <taxon>Lophotrochozoa</taxon>
        <taxon>Platyhelminthes</taxon>
        <taxon>Cestoda</taxon>
        <taxon>Eucestoda</taxon>
        <taxon>Cyclophyllidea</taxon>
        <taxon>Mesocestoididae</taxon>
        <taxon>Mesocestoides</taxon>
    </lineage>
</organism>
<keyword evidence="6" id="KW-0282">Flagellum</keyword>
<comment type="similarity">
    <text evidence="3">Belongs to the DRC10 family.</text>
</comment>
<evidence type="ECO:0000256" key="7">
    <source>
        <dbReference type="ARBA" id="ARBA00023069"/>
    </source>
</evidence>
<dbReference type="CDD" id="cd23767">
    <property type="entry name" value="IQCD"/>
    <property type="match status" value="1"/>
</dbReference>
<comment type="subcellular location">
    <subcellularLocation>
        <location evidence="2">Cytoplasm</location>
        <location evidence="2">Cytoskeleton</location>
        <location evidence="2">Flagellum axoneme</location>
    </subcellularLocation>
</comment>
<keyword evidence="12" id="KW-0175">Coiled coil</keyword>
<accession>A0A5K3FBK8</accession>
<keyword evidence="9" id="KW-0966">Cell projection</keyword>
<protein>
    <recommendedName>
        <fullName evidence="4">Dynein regulatory complex protein 10</fullName>
    </recommendedName>
    <alternativeName>
        <fullName evidence="10">IQ domain-containing protein D</fullName>
    </alternativeName>
</protein>
<evidence type="ECO:0000256" key="9">
    <source>
        <dbReference type="ARBA" id="ARBA00023273"/>
    </source>
</evidence>
<keyword evidence="7" id="KW-0969">Cilium</keyword>
<evidence type="ECO:0000256" key="10">
    <source>
        <dbReference type="ARBA" id="ARBA00032180"/>
    </source>
</evidence>
<keyword evidence="8" id="KW-0206">Cytoskeleton</keyword>
<dbReference type="Pfam" id="PF00612">
    <property type="entry name" value="IQ"/>
    <property type="match status" value="1"/>
</dbReference>
<evidence type="ECO:0000256" key="2">
    <source>
        <dbReference type="ARBA" id="ARBA00004611"/>
    </source>
</evidence>
<keyword evidence="5" id="KW-0963">Cytoplasm</keyword>
<name>A0A5K3FBK8_MESCO</name>
<evidence type="ECO:0000313" key="13">
    <source>
        <dbReference type="WBParaSite" id="MCU_006121-RA"/>
    </source>
</evidence>
<dbReference type="PANTHER" id="PTHR31598">
    <property type="entry name" value="IQ DOMAIN-CONTAINING PROTEIN D"/>
    <property type="match status" value="1"/>
</dbReference>
<evidence type="ECO:0000256" key="12">
    <source>
        <dbReference type="SAM" id="Coils"/>
    </source>
</evidence>
<dbReference type="PANTHER" id="PTHR31598:SF1">
    <property type="entry name" value="DYNEIN REGULATORY COMPLEX PROTEIN 10"/>
    <property type="match status" value="1"/>
</dbReference>
<dbReference type="WBParaSite" id="MCU_006121-RB">
    <property type="protein sequence ID" value="MCU_006121-RB"/>
    <property type="gene ID" value="MCU_006121"/>
</dbReference>
<reference evidence="13 14" key="1">
    <citation type="submission" date="2019-11" db="UniProtKB">
        <authorList>
            <consortium name="WormBaseParasite"/>
        </authorList>
    </citation>
    <scope>IDENTIFICATION</scope>
</reference>
<evidence type="ECO:0000256" key="8">
    <source>
        <dbReference type="ARBA" id="ARBA00023212"/>
    </source>
</evidence>
<sequence length="170" mass="20633">MELEVESKSRVRDVYRKFARKYSENRQQFESKMQLLGEDLEQVKTEFTEHRDKAKRDRQGLRRQLNKSGEVVAMCLNNMDDKLFDLELRYGVVMKKYEELSKEHEALLTEFQPIKEEYDGVMELRRQEEEERQRLAREKAEMIQAATFIQSLYRSWKTRKEIKKAGRKMR</sequence>
<comment type="function">
    <text evidence="1">Component of the nexin-dynein regulatory complex (N-DRC), a key regulator of ciliary/flagellar motility which maintains the alignment and integrity of the distal axoneme and regulates microtubule sliding in motile axonemes.</text>
</comment>